<dbReference type="GO" id="GO:0006355">
    <property type="term" value="P:regulation of DNA-templated transcription"/>
    <property type="evidence" value="ECO:0007669"/>
    <property type="project" value="InterPro"/>
</dbReference>
<dbReference type="GO" id="GO:0005634">
    <property type="term" value="C:nucleus"/>
    <property type="evidence" value="ECO:0007669"/>
    <property type="project" value="UniProtKB-SubCell"/>
</dbReference>
<dbReference type="PROSITE" id="PS50071">
    <property type="entry name" value="HOMEOBOX_2"/>
    <property type="match status" value="1"/>
</dbReference>
<dbReference type="GO" id="GO:0003677">
    <property type="term" value="F:DNA binding"/>
    <property type="evidence" value="ECO:0007669"/>
    <property type="project" value="UniProtKB-UniRule"/>
</dbReference>
<dbReference type="InterPro" id="IPR008422">
    <property type="entry name" value="KN_HD"/>
</dbReference>
<dbReference type="PANTHER" id="PTHR11850">
    <property type="entry name" value="HOMEOBOX PROTEIN TRANSCRIPTION FACTORS"/>
    <property type="match status" value="1"/>
</dbReference>
<evidence type="ECO:0000256" key="1">
    <source>
        <dbReference type="ARBA" id="ARBA00023125"/>
    </source>
</evidence>
<dbReference type="AlphaFoldDB" id="C5E2I4"/>
<evidence type="ECO:0000256" key="5">
    <source>
        <dbReference type="SAM" id="MobiDB-lite"/>
    </source>
</evidence>
<evidence type="ECO:0000313" key="8">
    <source>
        <dbReference type="Proteomes" id="UP000002036"/>
    </source>
</evidence>
<evidence type="ECO:0000256" key="4">
    <source>
        <dbReference type="PROSITE-ProRule" id="PRU00108"/>
    </source>
</evidence>
<name>C5E2I4_LACTC</name>
<evidence type="ECO:0000259" key="6">
    <source>
        <dbReference type="PROSITE" id="PS50071"/>
    </source>
</evidence>
<feature type="region of interest" description="Disordered" evidence="5">
    <location>
        <begin position="54"/>
        <end position="110"/>
    </location>
</feature>
<dbReference type="eggNOG" id="KOG0773">
    <property type="taxonomic scope" value="Eukaryota"/>
</dbReference>
<protein>
    <submittedName>
        <fullName evidence="7">KLTH0H05236p</fullName>
    </submittedName>
</protein>
<dbReference type="EMBL" id="CU928180">
    <property type="protein sequence ID" value="CAR30245.1"/>
    <property type="molecule type" value="Genomic_DNA"/>
</dbReference>
<dbReference type="STRING" id="559295.C5E2I4"/>
<evidence type="ECO:0000256" key="3">
    <source>
        <dbReference type="ARBA" id="ARBA00023242"/>
    </source>
</evidence>
<dbReference type="RefSeq" id="XP_002556107.1">
    <property type="nucleotide sequence ID" value="XM_002556061.1"/>
</dbReference>
<feature type="domain" description="Homeobox" evidence="6">
    <location>
        <begin position="100"/>
        <end position="163"/>
    </location>
</feature>
<reference evidence="7 8" key="1">
    <citation type="journal article" date="2009" name="Genome Res.">
        <title>Comparative genomics of protoploid Saccharomycetaceae.</title>
        <authorList>
            <consortium name="The Genolevures Consortium"/>
            <person name="Souciet J.-L."/>
            <person name="Dujon B."/>
            <person name="Gaillardin C."/>
            <person name="Johnston M."/>
            <person name="Baret P.V."/>
            <person name="Cliften P."/>
            <person name="Sherman D.J."/>
            <person name="Weissenbach J."/>
            <person name="Westhof E."/>
            <person name="Wincker P."/>
            <person name="Jubin C."/>
            <person name="Poulain J."/>
            <person name="Barbe V."/>
            <person name="Segurens B."/>
            <person name="Artiguenave F."/>
            <person name="Anthouard V."/>
            <person name="Vacherie B."/>
            <person name="Val M.-E."/>
            <person name="Fulton R.S."/>
            <person name="Minx P."/>
            <person name="Wilson R."/>
            <person name="Durrens P."/>
            <person name="Jean G."/>
            <person name="Marck C."/>
            <person name="Martin T."/>
            <person name="Nikolski M."/>
            <person name="Rolland T."/>
            <person name="Seret M.-L."/>
            <person name="Casaregola S."/>
            <person name="Despons L."/>
            <person name="Fairhead C."/>
            <person name="Fischer G."/>
            <person name="Lafontaine I."/>
            <person name="Leh V."/>
            <person name="Lemaire M."/>
            <person name="de Montigny J."/>
            <person name="Neuveglise C."/>
            <person name="Thierry A."/>
            <person name="Blanc-Lenfle I."/>
            <person name="Bleykasten C."/>
            <person name="Diffels J."/>
            <person name="Fritsch E."/>
            <person name="Frangeul L."/>
            <person name="Goeffon A."/>
            <person name="Jauniaux N."/>
            <person name="Kachouri-Lafond R."/>
            <person name="Payen C."/>
            <person name="Potier S."/>
            <person name="Pribylova L."/>
            <person name="Ozanne C."/>
            <person name="Richard G.-F."/>
            <person name="Sacerdot C."/>
            <person name="Straub M.-L."/>
            <person name="Talla E."/>
        </authorList>
    </citation>
    <scope>NUCLEOTIDE SEQUENCE [LARGE SCALE GENOMIC DNA]</scope>
    <source>
        <strain evidence="8">ATCC 56472 / CBS 6340 / NRRL Y-8284</strain>
    </source>
</reference>
<organism evidence="7 8">
    <name type="scientific">Lachancea thermotolerans (strain ATCC 56472 / CBS 6340 / NRRL Y-8284)</name>
    <name type="common">Yeast</name>
    <name type="synonym">Kluyveromyces thermotolerans</name>
    <dbReference type="NCBI Taxonomy" id="559295"/>
    <lineage>
        <taxon>Eukaryota</taxon>
        <taxon>Fungi</taxon>
        <taxon>Dikarya</taxon>
        <taxon>Ascomycota</taxon>
        <taxon>Saccharomycotina</taxon>
        <taxon>Saccharomycetes</taxon>
        <taxon>Saccharomycetales</taxon>
        <taxon>Saccharomycetaceae</taxon>
        <taxon>Lachancea</taxon>
    </lineage>
</organism>
<proteinExistence type="predicted"/>
<dbReference type="HOGENOM" id="CLU_068284_0_0_1"/>
<dbReference type="InterPro" id="IPR001356">
    <property type="entry name" value="HD"/>
</dbReference>
<dbReference type="InParanoid" id="C5E2I4"/>
<sequence>MNSNAQCFAQLEQGVKLPSIRSLLDSIGAEQEGGAETRRPLPALALPALASTLPERQQQPDNQLSQPRNQQPGQQPNNLQLSHPHNQQPSQQAPSAARRAAAPPRRNNLPKETVEILNAWLASHLNNPYPSPQEKRELLVQTGLSKVQLSNWFINVRRRKVFSDYYQMSRARRAGAPDEATDAVGAAGAPTATDADLELRFQAAPLTRRKKLIDRLDELKKASQDSARQCRGPY</sequence>
<evidence type="ECO:0000256" key="2">
    <source>
        <dbReference type="ARBA" id="ARBA00023155"/>
    </source>
</evidence>
<keyword evidence="8" id="KW-1185">Reference proteome</keyword>
<dbReference type="Gene3D" id="1.10.10.60">
    <property type="entry name" value="Homeodomain-like"/>
    <property type="match status" value="1"/>
</dbReference>
<dbReference type="GeneID" id="8294422"/>
<evidence type="ECO:0000313" key="7">
    <source>
        <dbReference type="EMBL" id="CAR30245.1"/>
    </source>
</evidence>
<dbReference type="InterPro" id="IPR050224">
    <property type="entry name" value="TALE_homeobox"/>
</dbReference>
<dbReference type="SUPFAM" id="SSF46689">
    <property type="entry name" value="Homeodomain-like"/>
    <property type="match status" value="1"/>
</dbReference>
<dbReference type="SMART" id="SM00389">
    <property type="entry name" value="HOX"/>
    <property type="match status" value="1"/>
</dbReference>
<dbReference type="InterPro" id="IPR009057">
    <property type="entry name" value="Homeodomain-like_sf"/>
</dbReference>
<dbReference type="Pfam" id="PF05920">
    <property type="entry name" value="Homeobox_KN"/>
    <property type="match status" value="1"/>
</dbReference>
<gene>
    <name evidence="7" type="ordered locus">KLTH0H05236g</name>
</gene>
<feature type="compositionally biased region" description="Low complexity" evidence="5">
    <location>
        <begin position="63"/>
        <end position="106"/>
    </location>
</feature>
<comment type="subcellular location">
    <subcellularLocation>
        <location evidence="4">Nucleus</location>
    </subcellularLocation>
</comment>
<feature type="DNA-binding region" description="Homeobox" evidence="4">
    <location>
        <begin position="102"/>
        <end position="164"/>
    </location>
</feature>
<keyword evidence="1 4" id="KW-0238">DNA-binding</keyword>
<accession>C5E2I4</accession>
<keyword evidence="2 4" id="KW-0371">Homeobox</keyword>
<keyword evidence="3 4" id="KW-0539">Nucleus</keyword>
<dbReference type="KEGG" id="lth:KLTH0H05236g"/>
<dbReference type="Proteomes" id="UP000002036">
    <property type="component" value="Chromosome H"/>
</dbReference>
<dbReference type="CDD" id="cd00086">
    <property type="entry name" value="homeodomain"/>
    <property type="match status" value="1"/>
</dbReference>
<dbReference type="OrthoDB" id="10056939at2759"/>